<dbReference type="PANTHER" id="PTHR30028:SF0">
    <property type="entry name" value="PROTEIN ALUMINUM SENSITIVE 3"/>
    <property type="match status" value="1"/>
</dbReference>
<gene>
    <name evidence="7" type="primary">fetB</name>
    <name evidence="7" type="ORF">E3J62_09095</name>
</gene>
<evidence type="ECO:0000256" key="6">
    <source>
        <dbReference type="SAM" id="Phobius"/>
    </source>
</evidence>
<keyword evidence="5 6" id="KW-0472">Membrane</keyword>
<feature type="transmembrane region" description="Helical" evidence="6">
    <location>
        <begin position="85"/>
        <end position="106"/>
    </location>
</feature>
<reference evidence="7 8" key="1">
    <citation type="submission" date="2019-03" db="EMBL/GenBank/DDBJ databases">
        <title>Metabolic potential of uncultured bacteria and archaea associated with petroleum seepage in deep-sea sediments.</title>
        <authorList>
            <person name="Dong X."/>
            <person name="Hubert C."/>
        </authorList>
    </citation>
    <scope>NUCLEOTIDE SEQUENCE [LARGE SCALE GENOMIC DNA]</scope>
    <source>
        <strain evidence="7">E44_bin18</strain>
    </source>
</reference>
<dbReference type="EMBL" id="SOJN01000104">
    <property type="protein sequence ID" value="TET44917.1"/>
    <property type="molecule type" value="Genomic_DNA"/>
</dbReference>
<feature type="transmembrane region" description="Helical" evidence="6">
    <location>
        <begin position="208"/>
        <end position="233"/>
    </location>
</feature>
<evidence type="ECO:0000313" key="8">
    <source>
        <dbReference type="Proteomes" id="UP000315525"/>
    </source>
</evidence>
<dbReference type="PANTHER" id="PTHR30028">
    <property type="entry name" value="UPF0014 INNER MEMBRANE PROTEIN YBBM-RELATED"/>
    <property type="match status" value="1"/>
</dbReference>
<dbReference type="AlphaFoldDB" id="A0A523UQV3"/>
<accession>A0A523UQV3</accession>
<evidence type="ECO:0000313" key="7">
    <source>
        <dbReference type="EMBL" id="TET44917.1"/>
    </source>
</evidence>
<evidence type="ECO:0000256" key="4">
    <source>
        <dbReference type="ARBA" id="ARBA00022989"/>
    </source>
</evidence>
<comment type="caution">
    <text evidence="7">The sequence shown here is derived from an EMBL/GenBank/DDBJ whole genome shotgun (WGS) entry which is preliminary data.</text>
</comment>
<feature type="transmembrane region" description="Helical" evidence="6">
    <location>
        <begin position="58"/>
        <end position="79"/>
    </location>
</feature>
<protein>
    <submittedName>
        <fullName evidence="7">Iron export ABC transporter permease subunit FetB</fullName>
    </submittedName>
</protein>
<evidence type="ECO:0000256" key="2">
    <source>
        <dbReference type="ARBA" id="ARBA00005268"/>
    </source>
</evidence>
<sequence length="248" mass="26989">MIKIAASLILVGIALLLAWIERSKLESDIIIGTVRALVQLLAIGYLLDYLFDLRKLEYMLLLLAAMVLIGAFTSSRRAFRKRLGFMIATVSLGAGTALTIGLMIALKIIDTEPKFLIPFSGMVIGNSMRACSVLFDRLTSEVKASIPRIEAALALGATSSQAASTATRASFRASMIPILDTVKVVGLIQLPGTMTGMLIAGAKPTEAIRYQIVIMYMIMCAVSISMSLVILLSRRMYFEPDHRLAEQI</sequence>
<dbReference type="InterPro" id="IPR005226">
    <property type="entry name" value="UPF0014_fam"/>
</dbReference>
<dbReference type="GO" id="GO:0005886">
    <property type="term" value="C:plasma membrane"/>
    <property type="evidence" value="ECO:0007669"/>
    <property type="project" value="TreeGrafter"/>
</dbReference>
<dbReference type="Pfam" id="PF03649">
    <property type="entry name" value="UPF0014"/>
    <property type="match status" value="1"/>
</dbReference>
<name>A0A523UQV3_UNCT6</name>
<evidence type="ECO:0000256" key="3">
    <source>
        <dbReference type="ARBA" id="ARBA00022692"/>
    </source>
</evidence>
<dbReference type="Proteomes" id="UP000315525">
    <property type="component" value="Unassembled WGS sequence"/>
</dbReference>
<evidence type="ECO:0000256" key="5">
    <source>
        <dbReference type="ARBA" id="ARBA00023136"/>
    </source>
</evidence>
<feature type="transmembrane region" description="Helical" evidence="6">
    <location>
        <begin position="184"/>
        <end position="202"/>
    </location>
</feature>
<evidence type="ECO:0000256" key="1">
    <source>
        <dbReference type="ARBA" id="ARBA00004141"/>
    </source>
</evidence>
<organism evidence="7 8">
    <name type="scientific">candidate division TA06 bacterium</name>
    <dbReference type="NCBI Taxonomy" id="2250710"/>
    <lineage>
        <taxon>Bacteria</taxon>
        <taxon>Bacteria division TA06</taxon>
    </lineage>
</organism>
<feature type="transmembrane region" description="Helical" evidence="6">
    <location>
        <begin position="30"/>
        <end position="51"/>
    </location>
</feature>
<keyword evidence="4 6" id="KW-1133">Transmembrane helix</keyword>
<keyword evidence="3 6" id="KW-0812">Transmembrane</keyword>
<comment type="subcellular location">
    <subcellularLocation>
        <location evidence="1">Membrane</location>
        <topology evidence="1">Multi-pass membrane protein</topology>
    </subcellularLocation>
</comment>
<comment type="similarity">
    <text evidence="2">Belongs to the UPF0014 family.</text>
</comment>
<proteinExistence type="inferred from homology"/>